<dbReference type="Pfam" id="PF13365">
    <property type="entry name" value="Trypsin_2"/>
    <property type="match status" value="1"/>
</dbReference>
<sequence>MALEYSSREFIQTLKTTLDPGAPDKIEIARRAWDDSGFYLPNKAEVIVEWILSTLLKNKSQDSSTTPVFKQEYWKLLSDVLSDKKSVNARPLKTWLTPLLHRIPLQAIMASFLANYRRHEVGDVLADTVSTCINILWPISVQKMSLESLADLFGLLLGNTDDHHSTSSVLTIAFLVTSSYRTSLGNAVNKKKFYQLFLQSFLTDWIRVLSVYTTPRADLSPQEFRLYQNIYESGADTFFNLEILRQLSDSRPTDQSNALFSHLNKSRSSSGNFAVLSAIPPLFSSYVQAVKRYRGAVFSQHSNLANVTALNDETHAACMRFFANCEAVIVGDNASGGKVQEVGVWRARLKLLETTLDESLFNAQQEGATAMLITVIEDAIGIISCSWNGEHEDVISLAIKCLHKIGQIDCDLLLPSLSRILPSLLPVPAADSSVSDFLDLIINYHIKTRSINVHINNLLICLSPASFPIGSTDIRVVYELCFSGHVLSNRNLDRLGNAIQTFLTPGQTVKSVEGLLNALESSLQGFFGAVEGGAGREEGLKKKRRGVEAQDNALSVGTGVNMEPHDAESLGVSFSLRAYLALVIFSNLPLPALNDSSGEKVQDIISQFQVSMVEGSVEKLFKLESLLPGGGKKKRRRDYLTSHEGWATQIVAAAISRIHYALSTAKSLNVGKRGCPSKITEQLRDVVTKEGGKGSLIAELELEIYRILLQDAEQDIEGVKIQKIIDNILSYLNGGFKPSDSTSWSGLPCDLKSQQSGALAVLHLILERWLPLIDRFASPSQITNIIQLLLDVEFKAISTTPSSRLRPKHLLLRLLHNAEFWEMQNFRSAFLSYLVEITGSDSREPGTESAAYRLLLYIPTEYLTKAARTYMIKRAYLTDLQLVRSLSKGKNSDYASVLEDLVTLRVFLKRVIGLVGFERNSDIDLGDFVAHLISFNLTTDGSEHKTFIESTLDLIELYFGELLKDPKAHSDALLKVIGSFGQYPAFVREGDSHSEFRSRAIATLLNVITTLKDGSSLSVECISSLRTFLDNLGRTTLGQLRNISRPQLAGYSDVLSGWCCVLKLRKWLNETRSQKDRDIGRHLVSLTLQEPDINHKLDDIRVSIFSTLQGELNLLLQPMDRQKQLELILAAYVAFKSTSTDSACVQLDEHISSIARGLPPDDYSYTLDYLLESLTPCSTSTERLETILHLSILLLRDHPQHTLKHVQSFATQTLNAFAGSQIFTNGTISLRLLTLEFILQHCSERPAALQQVDMGSIWTVLFHFLEPSVDHDEATTPEIFHKIVGSAGALVRLRRDLLTSVLPHLGLVLRRLLSVMRSCRPQLGIKQTAIVMRTQPRWITANVPLGSRESRMLSRLLEMLNVKTIVRNHTASEMQKSESLSKPFSKHAAYVLAAYIEALSEPLCVLSMEVRRELEPGLFSLCALMGEHARDALIVSLDASGKATLKLIWKEYEKQRYVGKVHDPGHQIALPSTMLSIRGQTRPVLKQSRTSRSWRCANLGKWRALATVSPSILQQREPPPPPPLSVLDGHLLSTLDTSRNHASLASIVHQYKMQSGDILNISLPYESRPPEQRRPSLTQAHSGLVLVAHCVKDGSENKISLSTGFALEAPSPVKDETLILTCTHTLEEVRRSPLYLPGSPAFIGSPGTSTGSFCITYDDRNGEDGGMAIHPISGVISALPRSDLLLLSCKFDTSKCELETLPVSPYPVPANTPVKAHFVALTEPKTEGWYPWIGDTWSKWITGTVSGYRDYAGREAEPGTYDSLSHIFFTPPPTPGSSGGPIIEEASGAVVGVILGSRMDNRIEGVKGWGVPSESIYEMFTLPGLEGKT</sequence>
<evidence type="ECO:0000313" key="3">
    <source>
        <dbReference type="Proteomes" id="UP000629468"/>
    </source>
</evidence>
<accession>A0A8H7FBR8</accession>
<comment type="caution">
    <text evidence="2">The sequence shown here is derived from an EMBL/GenBank/DDBJ whole genome shotgun (WGS) entry which is preliminary data.</text>
</comment>
<name>A0A8H7FBR8_AGABI</name>
<dbReference type="InterPro" id="IPR016024">
    <property type="entry name" value="ARM-type_fold"/>
</dbReference>
<dbReference type="EMBL" id="JABXXO010000001">
    <property type="protein sequence ID" value="KAF7784776.1"/>
    <property type="molecule type" value="Genomic_DNA"/>
</dbReference>
<dbReference type="Pfam" id="PF10441">
    <property type="entry name" value="Urb2"/>
    <property type="match status" value="1"/>
</dbReference>
<dbReference type="PANTHER" id="PTHR15682">
    <property type="entry name" value="UNHEALTHY RIBOSOME BIOGENESIS PROTEIN 2 HOMOLOG"/>
    <property type="match status" value="1"/>
</dbReference>
<evidence type="ECO:0000313" key="2">
    <source>
        <dbReference type="EMBL" id="KAF7784776.1"/>
    </source>
</evidence>
<gene>
    <name evidence="2" type="ORF">Agabi119p4_941</name>
</gene>
<proteinExistence type="predicted"/>
<feature type="domain" description="Nucleolar 27S pre-rRNA processing Urb2/Npa2 C-terminal" evidence="1">
    <location>
        <begin position="1233"/>
        <end position="1460"/>
    </location>
</feature>
<evidence type="ECO:0000259" key="1">
    <source>
        <dbReference type="Pfam" id="PF10441"/>
    </source>
</evidence>
<dbReference type="GO" id="GO:0042254">
    <property type="term" value="P:ribosome biogenesis"/>
    <property type="evidence" value="ECO:0007669"/>
    <property type="project" value="TreeGrafter"/>
</dbReference>
<dbReference type="SUPFAM" id="SSF50494">
    <property type="entry name" value="Trypsin-like serine proteases"/>
    <property type="match status" value="1"/>
</dbReference>
<dbReference type="Proteomes" id="UP000629468">
    <property type="component" value="Unassembled WGS sequence"/>
</dbReference>
<dbReference type="InterPro" id="IPR052609">
    <property type="entry name" value="Ribosome_Biogenesis_Reg"/>
</dbReference>
<dbReference type="InterPro" id="IPR009003">
    <property type="entry name" value="Peptidase_S1_PA"/>
</dbReference>
<dbReference type="GO" id="GO:0005730">
    <property type="term" value="C:nucleolus"/>
    <property type="evidence" value="ECO:0007669"/>
    <property type="project" value="TreeGrafter"/>
</dbReference>
<dbReference type="InterPro" id="IPR018849">
    <property type="entry name" value="Urb2/Npa2_C"/>
</dbReference>
<dbReference type="PANTHER" id="PTHR15682:SF2">
    <property type="entry name" value="UNHEALTHY RIBOSOME BIOGENESIS PROTEIN 2 HOMOLOG"/>
    <property type="match status" value="1"/>
</dbReference>
<protein>
    <recommendedName>
        <fullName evidence="1">Nucleolar 27S pre-rRNA processing Urb2/Npa2 C-terminal domain-containing protein</fullName>
    </recommendedName>
</protein>
<organism evidence="2 3">
    <name type="scientific">Agaricus bisporus var. burnettii</name>
    <dbReference type="NCBI Taxonomy" id="192524"/>
    <lineage>
        <taxon>Eukaryota</taxon>
        <taxon>Fungi</taxon>
        <taxon>Dikarya</taxon>
        <taxon>Basidiomycota</taxon>
        <taxon>Agaricomycotina</taxon>
        <taxon>Agaricomycetes</taxon>
        <taxon>Agaricomycetidae</taxon>
        <taxon>Agaricales</taxon>
        <taxon>Agaricineae</taxon>
        <taxon>Agaricaceae</taxon>
        <taxon>Agaricus</taxon>
    </lineage>
</organism>
<dbReference type="SUPFAM" id="SSF48371">
    <property type="entry name" value="ARM repeat"/>
    <property type="match status" value="1"/>
</dbReference>
<reference evidence="2 3" key="1">
    <citation type="journal article" name="Sci. Rep.">
        <title>Telomere-to-telomere assembled and centromere annotated genomes of the two main subspecies of the button mushroom Agaricus bisporus reveal especially polymorphic chromosome ends.</title>
        <authorList>
            <person name="Sonnenberg A.S.M."/>
            <person name="Sedaghat-Telgerd N."/>
            <person name="Lavrijssen B."/>
            <person name="Ohm R.A."/>
            <person name="Hendrickx P.M."/>
            <person name="Scholtmeijer K."/>
            <person name="Baars J.J.P."/>
            <person name="van Peer A."/>
        </authorList>
    </citation>
    <scope>NUCLEOTIDE SEQUENCE [LARGE SCALE GENOMIC DNA]</scope>
    <source>
        <strain evidence="2 3">H119_p4</strain>
    </source>
</reference>